<name>A0A6M1SPB7_9HYPH</name>
<evidence type="ECO:0000256" key="2">
    <source>
        <dbReference type="ARBA" id="ARBA00023125"/>
    </source>
</evidence>
<accession>A0A6M1SPB7</accession>
<reference evidence="6 7" key="2">
    <citation type="submission" date="2020-03" db="EMBL/GenBank/DDBJ databases">
        <title>Devosia chinhatensis sp. nov., isolated from a hexachlorocyclohexane (HCH) dump site in India.</title>
        <authorList>
            <person name="Kumar M."/>
            <person name="Lal R."/>
        </authorList>
    </citation>
    <scope>NUCLEOTIDE SEQUENCE [LARGE SCALE GENOMIC DNA]</scope>
    <source>
        <strain evidence="6 7">H239</strain>
    </source>
</reference>
<sequence>MLSPAFSRRAHRPDEGDRADIAAPPSVTLEEPAKPVPPGGSVYLTPRERQVLELLSEGYQNKLIADRMALSEHTVKVHVHNLITKLRVTNRTQAAAALRAGKLAPPLSVRERRSFRPLQLEGRPS</sequence>
<dbReference type="PROSITE" id="PS50043">
    <property type="entry name" value="HTH_LUXR_2"/>
    <property type="match status" value="1"/>
</dbReference>
<protein>
    <submittedName>
        <fullName evidence="6">Response regulator transcription factor</fullName>
    </submittedName>
</protein>
<dbReference type="InterPro" id="IPR000792">
    <property type="entry name" value="Tscrpt_reg_LuxR_C"/>
</dbReference>
<feature type="domain" description="HTH luxR-type" evidence="5">
    <location>
        <begin position="37"/>
        <end position="102"/>
    </location>
</feature>
<dbReference type="SUPFAM" id="SSF46894">
    <property type="entry name" value="C-terminal effector domain of the bipartite response regulators"/>
    <property type="match status" value="1"/>
</dbReference>
<reference evidence="6 7" key="1">
    <citation type="submission" date="2020-02" db="EMBL/GenBank/DDBJ databases">
        <authorList>
            <person name="Khan S.A."/>
            <person name="Jeon C.O."/>
            <person name="Chun B.H."/>
        </authorList>
    </citation>
    <scope>NUCLEOTIDE SEQUENCE [LARGE SCALE GENOMIC DNA]</scope>
    <source>
        <strain evidence="6 7">H239</strain>
    </source>
</reference>
<dbReference type="Proteomes" id="UP000474802">
    <property type="component" value="Unassembled WGS sequence"/>
</dbReference>
<evidence type="ECO:0000313" key="6">
    <source>
        <dbReference type="EMBL" id="NGP18396.1"/>
    </source>
</evidence>
<feature type="region of interest" description="Disordered" evidence="4">
    <location>
        <begin position="1"/>
        <end position="43"/>
    </location>
</feature>
<keyword evidence="7" id="KW-1185">Reference proteome</keyword>
<dbReference type="AlphaFoldDB" id="A0A6M1SPB7"/>
<keyword evidence="3" id="KW-0804">Transcription</keyword>
<dbReference type="EMBL" id="JAALFG010000002">
    <property type="protein sequence ID" value="NGP18396.1"/>
    <property type="molecule type" value="Genomic_DNA"/>
</dbReference>
<dbReference type="Gene3D" id="1.10.10.10">
    <property type="entry name" value="Winged helix-like DNA-binding domain superfamily/Winged helix DNA-binding domain"/>
    <property type="match status" value="1"/>
</dbReference>
<dbReference type="GO" id="GO:0006355">
    <property type="term" value="P:regulation of DNA-templated transcription"/>
    <property type="evidence" value="ECO:0007669"/>
    <property type="project" value="InterPro"/>
</dbReference>
<evidence type="ECO:0000256" key="3">
    <source>
        <dbReference type="ARBA" id="ARBA00023163"/>
    </source>
</evidence>
<proteinExistence type="predicted"/>
<dbReference type="GO" id="GO:0003677">
    <property type="term" value="F:DNA binding"/>
    <property type="evidence" value="ECO:0007669"/>
    <property type="project" value="UniProtKB-KW"/>
</dbReference>
<dbReference type="PANTHER" id="PTHR44688:SF16">
    <property type="entry name" value="DNA-BINDING TRANSCRIPTIONAL ACTIVATOR DEVR_DOSR"/>
    <property type="match status" value="1"/>
</dbReference>
<comment type="caution">
    <text evidence="6">The sequence shown here is derived from an EMBL/GenBank/DDBJ whole genome shotgun (WGS) entry which is preliminary data.</text>
</comment>
<dbReference type="PANTHER" id="PTHR44688">
    <property type="entry name" value="DNA-BINDING TRANSCRIPTIONAL ACTIVATOR DEVR_DOSR"/>
    <property type="match status" value="1"/>
</dbReference>
<dbReference type="InterPro" id="IPR016032">
    <property type="entry name" value="Sig_transdc_resp-reg_C-effctor"/>
</dbReference>
<evidence type="ECO:0000259" key="5">
    <source>
        <dbReference type="PROSITE" id="PS50043"/>
    </source>
</evidence>
<dbReference type="SMART" id="SM00421">
    <property type="entry name" value="HTH_LUXR"/>
    <property type="match status" value="1"/>
</dbReference>
<keyword evidence="2" id="KW-0238">DNA-binding</keyword>
<dbReference type="CDD" id="cd06170">
    <property type="entry name" value="LuxR_C_like"/>
    <property type="match status" value="1"/>
</dbReference>
<dbReference type="PROSITE" id="PS00622">
    <property type="entry name" value="HTH_LUXR_1"/>
    <property type="match status" value="1"/>
</dbReference>
<dbReference type="InterPro" id="IPR036388">
    <property type="entry name" value="WH-like_DNA-bd_sf"/>
</dbReference>
<keyword evidence="1" id="KW-0805">Transcription regulation</keyword>
<evidence type="ECO:0000313" key="7">
    <source>
        <dbReference type="Proteomes" id="UP000474802"/>
    </source>
</evidence>
<dbReference type="Pfam" id="PF00196">
    <property type="entry name" value="GerE"/>
    <property type="match status" value="1"/>
</dbReference>
<evidence type="ECO:0000256" key="4">
    <source>
        <dbReference type="SAM" id="MobiDB-lite"/>
    </source>
</evidence>
<gene>
    <name evidence="6" type="ORF">G5575_12680</name>
</gene>
<organism evidence="6 7">
    <name type="scientific">Devosia aurantiaca</name>
    <dbReference type="NCBI Taxonomy" id="2714858"/>
    <lineage>
        <taxon>Bacteria</taxon>
        <taxon>Pseudomonadati</taxon>
        <taxon>Pseudomonadota</taxon>
        <taxon>Alphaproteobacteria</taxon>
        <taxon>Hyphomicrobiales</taxon>
        <taxon>Devosiaceae</taxon>
        <taxon>Devosia</taxon>
    </lineage>
</organism>
<dbReference type="PRINTS" id="PR00038">
    <property type="entry name" value="HTHLUXR"/>
</dbReference>
<evidence type="ECO:0000256" key="1">
    <source>
        <dbReference type="ARBA" id="ARBA00023015"/>
    </source>
</evidence>